<feature type="domain" description="CID" evidence="4">
    <location>
        <begin position="1"/>
        <end position="137"/>
    </location>
</feature>
<keyword evidence="6" id="KW-1185">Reference proteome</keyword>
<dbReference type="InterPro" id="IPR006569">
    <property type="entry name" value="CID_dom"/>
</dbReference>
<dbReference type="Pfam" id="PF01585">
    <property type="entry name" value="G-patch"/>
    <property type="match status" value="1"/>
</dbReference>
<dbReference type="PROSITE" id="PS51391">
    <property type="entry name" value="CID"/>
    <property type="match status" value="1"/>
</dbReference>
<dbReference type="SMART" id="SM00612">
    <property type="entry name" value="Kelch"/>
    <property type="match status" value="3"/>
</dbReference>
<dbReference type="PANTHER" id="PTHR12323">
    <property type="entry name" value="SR-RELATED CTD ASSOCIATED FACTOR 6"/>
    <property type="match status" value="1"/>
</dbReference>
<accession>A7T602</accession>
<sequence length="620" mass="70115">MVSSFPEYEENLHTHLTMISSSTGRGWVLNNAKSPQHCHHIMEYILKKCFAPGLTFPNKLHLVYIINDIVHHAARKNLTDLNSAVKEVVVPVFCYARQGDIGEGMQKLTKVLGIWETNDFFDAATLQKLKNPESAKAEVEEVQKRLSQAVEAFYSPPSHESPRNADGWEQSGLFEFYKAKLPFLKQRDLTKKDRPVPPSTPPKKTSPDQSRSRSRSPRSHRSTSRSPRRRHSPSVSPPYRRRSRSRSPQRQRSCSRSRSRSKSRSISPMFRSSDRKSPSPPAFSPFVTKTTETRLDETNVGHQMLKKMGWEGAGLGKNERGIQNPIQAGEVRERHNMYKGIGVEEDDVFDKFRYKRSYTYNRPDILLNILVVVSAVGSVLYLFGGSNFPEAEDCLDGLYAYDIGTLSWELCPTQGRQPKMLGQTTVAIGDTLYVFGGIYRGEANNKLYMLNTGNLTWTPLVTSGQIPPPRCDHACTVIGEKFYISGGSGGEKTWFNDLYCFDTVTLIWHYINAQGHLPFPRSLHTICAYHDKDIYLFGGTNDSAKGRSPFNDVFKFNLSKSKWKKLHCEGPMPDRRLGHCAIIIYGQMIVFGGMNDERDFSDVVILQTRAAAKQLPPAMT</sequence>
<keyword evidence="1" id="KW-0880">Kelch repeat</keyword>
<name>A7T602_NEMVE</name>
<feature type="compositionally biased region" description="Basic residues" evidence="2">
    <location>
        <begin position="212"/>
        <end position="232"/>
    </location>
</feature>
<dbReference type="InterPro" id="IPR000467">
    <property type="entry name" value="G_patch_dom"/>
</dbReference>
<feature type="compositionally biased region" description="Basic and acidic residues" evidence="2">
    <location>
        <begin position="186"/>
        <end position="195"/>
    </location>
</feature>
<evidence type="ECO:0000256" key="2">
    <source>
        <dbReference type="SAM" id="MobiDB-lite"/>
    </source>
</evidence>
<dbReference type="InterPro" id="IPR008942">
    <property type="entry name" value="ENTH_VHS"/>
</dbReference>
<dbReference type="Gene3D" id="2.120.10.80">
    <property type="entry name" value="Kelch-type beta propeller"/>
    <property type="match status" value="1"/>
</dbReference>
<dbReference type="SMART" id="SM00443">
    <property type="entry name" value="G_patch"/>
    <property type="match status" value="1"/>
</dbReference>
<feature type="domain" description="G-patch" evidence="3">
    <location>
        <begin position="297"/>
        <end position="346"/>
    </location>
</feature>
<dbReference type="InParanoid" id="A7T602"/>
<feature type="non-terminal residue" evidence="5">
    <location>
        <position position="1"/>
    </location>
</feature>
<dbReference type="EMBL" id="DS471369">
    <property type="protein sequence ID" value="EDO28608.1"/>
    <property type="molecule type" value="Genomic_DNA"/>
</dbReference>
<evidence type="ECO:0000256" key="1">
    <source>
        <dbReference type="ARBA" id="ARBA00022441"/>
    </source>
</evidence>
<dbReference type="AlphaFoldDB" id="A7T602"/>
<feature type="compositionally biased region" description="Basic residues" evidence="2">
    <location>
        <begin position="239"/>
        <end position="263"/>
    </location>
</feature>
<dbReference type="PANTHER" id="PTHR12323:SF0">
    <property type="entry name" value="CALCIUM HOMEOSTASIS ENDOPLASMIC RETICULUM PROTEIN"/>
    <property type="match status" value="1"/>
</dbReference>
<evidence type="ECO:0000259" key="3">
    <source>
        <dbReference type="PROSITE" id="PS50174"/>
    </source>
</evidence>
<dbReference type="Proteomes" id="UP000001593">
    <property type="component" value="Unassembled WGS sequence"/>
</dbReference>
<dbReference type="InterPro" id="IPR015915">
    <property type="entry name" value="Kelch-typ_b-propeller"/>
</dbReference>
<dbReference type="STRING" id="45351.A7T602"/>
<dbReference type="SUPFAM" id="SSF117281">
    <property type="entry name" value="Kelch motif"/>
    <property type="match status" value="1"/>
</dbReference>
<evidence type="ECO:0000313" key="5">
    <source>
        <dbReference type="EMBL" id="EDO28608.1"/>
    </source>
</evidence>
<dbReference type="OMA" id="HLKINHT"/>
<evidence type="ECO:0000313" key="6">
    <source>
        <dbReference type="Proteomes" id="UP000001593"/>
    </source>
</evidence>
<evidence type="ECO:0000259" key="4">
    <source>
        <dbReference type="PROSITE" id="PS51391"/>
    </source>
</evidence>
<gene>
    <name evidence="5" type="ORF">NEMVEDRAFT_v1g222798</name>
</gene>
<dbReference type="Pfam" id="PF24681">
    <property type="entry name" value="Kelch_KLHDC2_KLHL20_DRC7"/>
    <property type="match status" value="1"/>
</dbReference>
<dbReference type="eggNOG" id="KOG0379">
    <property type="taxonomic scope" value="Eukaryota"/>
</dbReference>
<dbReference type="GO" id="GO:0003676">
    <property type="term" value="F:nucleic acid binding"/>
    <property type="evidence" value="ECO:0007669"/>
    <property type="project" value="InterPro"/>
</dbReference>
<dbReference type="Pfam" id="PF25127">
    <property type="entry name" value="DUF7819"/>
    <property type="match status" value="1"/>
</dbReference>
<protein>
    <recommendedName>
        <fullName evidence="7">G-patch domain-containing protein</fullName>
    </recommendedName>
</protein>
<organism evidence="5 6">
    <name type="scientific">Nematostella vectensis</name>
    <name type="common">Starlet sea anemone</name>
    <dbReference type="NCBI Taxonomy" id="45351"/>
    <lineage>
        <taxon>Eukaryota</taxon>
        <taxon>Metazoa</taxon>
        <taxon>Cnidaria</taxon>
        <taxon>Anthozoa</taxon>
        <taxon>Hexacorallia</taxon>
        <taxon>Actiniaria</taxon>
        <taxon>Edwardsiidae</taxon>
        <taxon>Nematostella</taxon>
    </lineage>
</organism>
<dbReference type="InterPro" id="IPR006652">
    <property type="entry name" value="Kelch_1"/>
</dbReference>
<dbReference type="Gene3D" id="1.25.40.90">
    <property type="match status" value="1"/>
</dbReference>
<dbReference type="Pfam" id="PF04818">
    <property type="entry name" value="CID"/>
    <property type="match status" value="1"/>
</dbReference>
<dbReference type="eggNOG" id="KOG4368">
    <property type="taxonomic scope" value="Eukaryota"/>
</dbReference>
<reference evidence="5 6" key="1">
    <citation type="journal article" date="2007" name="Science">
        <title>Sea anemone genome reveals ancestral eumetazoan gene repertoire and genomic organization.</title>
        <authorList>
            <person name="Putnam N.H."/>
            <person name="Srivastava M."/>
            <person name="Hellsten U."/>
            <person name="Dirks B."/>
            <person name="Chapman J."/>
            <person name="Salamov A."/>
            <person name="Terry A."/>
            <person name="Shapiro H."/>
            <person name="Lindquist E."/>
            <person name="Kapitonov V.V."/>
            <person name="Jurka J."/>
            <person name="Genikhovich G."/>
            <person name="Grigoriev I.V."/>
            <person name="Lucas S.M."/>
            <person name="Steele R.E."/>
            <person name="Finnerty J.R."/>
            <person name="Technau U."/>
            <person name="Martindale M.Q."/>
            <person name="Rokhsar D.S."/>
        </authorList>
    </citation>
    <scope>NUCLEOTIDE SEQUENCE [LARGE SCALE GENOMIC DNA]</scope>
    <source>
        <strain evidence="6">CH2 X CH6</strain>
    </source>
</reference>
<evidence type="ECO:0008006" key="7">
    <source>
        <dbReference type="Google" id="ProtNLM"/>
    </source>
</evidence>
<proteinExistence type="predicted"/>
<feature type="region of interest" description="Disordered" evidence="2">
    <location>
        <begin position="186"/>
        <end position="294"/>
    </location>
</feature>
<dbReference type="HOGENOM" id="CLU_441197_0_0_1"/>
<dbReference type="PROSITE" id="PS50174">
    <property type="entry name" value="G_PATCH"/>
    <property type="match status" value="1"/>
</dbReference>
<dbReference type="InterPro" id="IPR056721">
    <property type="entry name" value="DUF7819"/>
</dbReference>